<dbReference type="InterPro" id="IPR013150">
    <property type="entry name" value="TFIIB_cyclin"/>
</dbReference>
<dbReference type="GO" id="GO:0000126">
    <property type="term" value="C:transcription factor TFIIIB complex"/>
    <property type="evidence" value="ECO:0007669"/>
    <property type="project" value="TreeGrafter"/>
</dbReference>
<dbReference type="InterPro" id="IPR000812">
    <property type="entry name" value="TFIIB"/>
</dbReference>
<dbReference type="InterPro" id="IPR011665">
    <property type="entry name" value="BRF1_TBP-bd_dom"/>
</dbReference>
<comment type="caution">
    <text evidence="6">The sequence shown here is derived from an EMBL/GenBank/DDBJ whole genome shotgun (WGS) entry which is preliminary data.</text>
</comment>
<dbReference type="SUPFAM" id="SSF47954">
    <property type="entry name" value="Cyclin-like"/>
    <property type="match status" value="2"/>
</dbReference>
<feature type="compositionally biased region" description="Polar residues" evidence="4">
    <location>
        <begin position="378"/>
        <end position="387"/>
    </location>
</feature>
<dbReference type="Pfam" id="PF07741">
    <property type="entry name" value="BRF1"/>
    <property type="match status" value="1"/>
</dbReference>
<dbReference type="PANTHER" id="PTHR11618:SF52">
    <property type="entry name" value="CYCLIN-LIKE DOMAIN-CONTAINING PROTEIN"/>
    <property type="match status" value="1"/>
</dbReference>
<dbReference type="GO" id="GO:0000995">
    <property type="term" value="F:RNA polymerase III general transcription initiation factor activity"/>
    <property type="evidence" value="ECO:0007669"/>
    <property type="project" value="TreeGrafter"/>
</dbReference>
<keyword evidence="1" id="KW-0805">Transcription regulation</keyword>
<dbReference type="Gene3D" id="1.20.5.650">
    <property type="entry name" value="Single helix bin"/>
    <property type="match status" value="1"/>
</dbReference>
<feature type="domain" description="Cyclin-like" evidence="5">
    <location>
        <begin position="77"/>
        <end position="160"/>
    </location>
</feature>
<dbReference type="SMART" id="SM00385">
    <property type="entry name" value="CYCLIN"/>
    <property type="match status" value="2"/>
</dbReference>
<reference evidence="6" key="1">
    <citation type="submission" date="2023-07" db="EMBL/GenBank/DDBJ databases">
        <title>A chromosome-level genome assembly of Lolium multiflorum.</title>
        <authorList>
            <person name="Chen Y."/>
            <person name="Copetti D."/>
            <person name="Kolliker R."/>
            <person name="Studer B."/>
        </authorList>
    </citation>
    <scope>NUCLEOTIDE SEQUENCE</scope>
    <source>
        <strain evidence="6">02402/16</strain>
        <tissue evidence="6">Leaf</tissue>
    </source>
</reference>
<dbReference type="FunFam" id="1.10.472.10:FF:000007">
    <property type="entry name" value="Transcription factor IIIB 90 kDa subunit"/>
    <property type="match status" value="1"/>
</dbReference>
<dbReference type="EMBL" id="JAUUTY010000005">
    <property type="protein sequence ID" value="KAK1630860.1"/>
    <property type="molecule type" value="Genomic_DNA"/>
</dbReference>
<evidence type="ECO:0000256" key="1">
    <source>
        <dbReference type="ARBA" id="ARBA00023015"/>
    </source>
</evidence>
<evidence type="ECO:0000256" key="2">
    <source>
        <dbReference type="ARBA" id="ARBA00023159"/>
    </source>
</evidence>
<feature type="region of interest" description="Disordered" evidence="4">
    <location>
        <begin position="555"/>
        <end position="580"/>
    </location>
</feature>
<dbReference type="GO" id="GO:0097550">
    <property type="term" value="C:transcription preinitiation complex"/>
    <property type="evidence" value="ECO:0007669"/>
    <property type="project" value="TreeGrafter"/>
</dbReference>
<dbReference type="InterPro" id="IPR013763">
    <property type="entry name" value="Cyclin-like_dom"/>
</dbReference>
<gene>
    <name evidence="6" type="ORF">QYE76_005175</name>
</gene>
<keyword evidence="2" id="KW-0010">Activator</keyword>
<feature type="region of interest" description="Disordered" evidence="4">
    <location>
        <begin position="465"/>
        <end position="489"/>
    </location>
</feature>
<evidence type="ECO:0000256" key="4">
    <source>
        <dbReference type="SAM" id="MobiDB-lite"/>
    </source>
</evidence>
<dbReference type="Proteomes" id="UP001231189">
    <property type="component" value="Unassembled WGS sequence"/>
</dbReference>
<keyword evidence="7" id="KW-1185">Reference proteome</keyword>
<sequence>MGYCSHCDDECPTVVDEDTNSLCCVTCGKVLSEDWLTAGTGFIKDSSGQSRRDGSLMESIEGGISISRARTEAKGEYEISQIVDGLHVSGREDIIRTAHNFYKLALDSNFTKGRRTDHIAAACLYIACRRSEKPYLLIDFSDYLKISVYVLGAVFLQLCQTLLLGEHPIVQKLVDPSLFIHRFTERLLGKRHNAVSDTALRIVASMKRDWMQTGRKPSGICGAALYIAALSHGYDYTKADIAAVVHVCEATLFKRLIEFENTDSGSLTIEDFLAKADEEPVSKCSAKSGEVLCKHKDKSAEHFSHGLCEECYDNFTELSGGLEGGADPPSFQRSEKQRRDAAKRAKEADVVEETLSELHTSDVEDNIMGPGKNRGGKYSTTTSSQIANDFVASKDPEVEGENDQGDSDPENLSDIDDVEVDGYLNNEEETQNKKIIWEEMNKEYLEEQAAKEALAAELAAHGLSVGGEKQKKRRRTEDKNSAPAETPAEATCNMLKRKGLGSKINVEAVSALYSTDDEDGKANAKDDMHFDVGYGQDIDDGETFDAGYDNGHWADFNDDGYVDDGGGGGGAYNDYDDADY</sequence>
<dbReference type="GO" id="GO:0001006">
    <property type="term" value="F:RNA polymerase III type 3 promoter sequence-specific DNA binding"/>
    <property type="evidence" value="ECO:0007669"/>
    <property type="project" value="TreeGrafter"/>
</dbReference>
<dbReference type="PRINTS" id="PR00685">
    <property type="entry name" value="TIFACTORIIB"/>
</dbReference>
<feature type="compositionally biased region" description="Acidic residues" evidence="4">
    <location>
        <begin position="398"/>
        <end position="415"/>
    </location>
</feature>
<feature type="compositionally biased region" description="Basic and acidic residues" evidence="4">
    <location>
        <begin position="333"/>
        <end position="349"/>
    </location>
</feature>
<dbReference type="CDD" id="cd20553">
    <property type="entry name" value="CYCLIN_TFIIIB90_rpt1"/>
    <property type="match status" value="1"/>
</dbReference>
<dbReference type="FunFam" id="1.20.5.650:FF:000002">
    <property type="entry name" value="Cyclin/Brf1-like TBP-binding protein"/>
    <property type="match status" value="1"/>
</dbReference>
<feature type="domain" description="Cyclin-like" evidence="5">
    <location>
        <begin position="178"/>
        <end position="261"/>
    </location>
</feature>
<dbReference type="GO" id="GO:0017025">
    <property type="term" value="F:TBP-class protein binding"/>
    <property type="evidence" value="ECO:0007669"/>
    <property type="project" value="InterPro"/>
</dbReference>
<dbReference type="GO" id="GO:0070897">
    <property type="term" value="P:transcription preinitiation complex assembly"/>
    <property type="evidence" value="ECO:0007669"/>
    <property type="project" value="InterPro"/>
</dbReference>
<evidence type="ECO:0000256" key="3">
    <source>
        <dbReference type="ARBA" id="ARBA00023163"/>
    </source>
</evidence>
<accession>A0AAD8RSH7</accession>
<dbReference type="FunFam" id="1.10.472.10:FF:000066">
    <property type="entry name" value="Transcription factor IIIB subunit"/>
    <property type="match status" value="1"/>
</dbReference>
<keyword evidence="3" id="KW-0804">Transcription</keyword>
<dbReference type="Gene3D" id="1.10.472.10">
    <property type="entry name" value="Cyclin-like"/>
    <property type="match status" value="2"/>
</dbReference>
<dbReference type="Pfam" id="PF00382">
    <property type="entry name" value="TFIIB"/>
    <property type="match status" value="2"/>
</dbReference>
<dbReference type="GO" id="GO:0005634">
    <property type="term" value="C:nucleus"/>
    <property type="evidence" value="ECO:0007669"/>
    <property type="project" value="TreeGrafter"/>
</dbReference>
<dbReference type="CDD" id="cd20554">
    <property type="entry name" value="CYCLIN_TFIIIB90_rpt2"/>
    <property type="match status" value="1"/>
</dbReference>
<feature type="region of interest" description="Disordered" evidence="4">
    <location>
        <begin position="322"/>
        <end position="415"/>
    </location>
</feature>
<evidence type="ECO:0000313" key="6">
    <source>
        <dbReference type="EMBL" id="KAK1630860.1"/>
    </source>
</evidence>
<protein>
    <recommendedName>
        <fullName evidence="5">Cyclin-like domain-containing protein</fullName>
    </recommendedName>
</protein>
<dbReference type="AlphaFoldDB" id="A0AAD8RSH7"/>
<dbReference type="PANTHER" id="PTHR11618">
    <property type="entry name" value="TRANSCRIPTION INITIATION FACTOR IIB-RELATED"/>
    <property type="match status" value="1"/>
</dbReference>
<organism evidence="6 7">
    <name type="scientific">Lolium multiflorum</name>
    <name type="common">Italian ryegrass</name>
    <name type="synonym">Lolium perenne subsp. multiflorum</name>
    <dbReference type="NCBI Taxonomy" id="4521"/>
    <lineage>
        <taxon>Eukaryota</taxon>
        <taxon>Viridiplantae</taxon>
        <taxon>Streptophyta</taxon>
        <taxon>Embryophyta</taxon>
        <taxon>Tracheophyta</taxon>
        <taxon>Spermatophyta</taxon>
        <taxon>Magnoliopsida</taxon>
        <taxon>Liliopsida</taxon>
        <taxon>Poales</taxon>
        <taxon>Poaceae</taxon>
        <taxon>BOP clade</taxon>
        <taxon>Pooideae</taxon>
        <taxon>Poodae</taxon>
        <taxon>Poeae</taxon>
        <taxon>Poeae Chloroplast Group 2 (Poeae type)</taxon>
        <taxon>Loliodinae</taxon>
        <taxon>Loliinae</taxon>
        <taxon>Lolium</taxon>
    </lineage>
</organism>
<proteinExistence type="predicted"/>
<dbReference type="InterPro" id="IPR036915">
    <property type="entry name" value="Cyclin-like_sf"/>
</dbReference>
<evidence type="ECO:0000259" key="5">
    <source>
        <dbReference type="SMART" id="SM00385"/>
    </source>
</evidence>
<name>A0AAD8RSH7_LOLMU</name>
<evidence type="ECO:0000313" key="7">
    <source>
        <dbReference type="Proteomes" id="UP001231189"/>
    </source>
</evidence>